<accession>A0ABP9DC96</accession>
<evidence type="ECO:0000256" key="1">
    <source>
        <dbReference type="SAM" id="Phobius"/>
    </source>
</evidence>
<reference evidence="3" key="1">
    <citation type="journal article" date="2019" name="Int. J. Syst. Evol. Microbiol.">
        <title>The Global Catalogue of Microorganisms (GCM) 10K type strain sequencing project: providing services to taxonomists for standard genome sequencing and annotation.</title>
        <authorList>
            <consortium name="The Broad Institute Genomics Platform"/>
            <consortium name="The Broad Institute Genome Sequencing Center for Infectious Disease"/>
            <person name="Wu L."/>
            <person name="Ma J."/>
        </authorList>
    </citation>
    <scope>NUCLEOTIDE SEQUENCE [LARGE SCALE GENOMIC DNA]</scope>
    <source>
        <strain evidence="3">JCM 18326</strain>
    </source>
</reference>
<keyword evidence="1" id="KW-0812">Transmembrane</keyword>
<dbReference type="RefSeq" id="WP_345372364.1">
    <property type="nucleotide sequence ID" value="NZ_BAABJX010000036.1"/>
</dbReference>
<sequence length="183" mass="20820">MQYFRRLKLILMAVLVIGVTTIQTSCYGPFRLTTKLHDWNGQIGDKFINALVFLLLVIVPVYSITLLADGIIFNTIEFFGGKNPISMNEGEIDIQRVQKDGKLYEVVKKRNMIQIKQLEGPEAGQEVAFHFKPEESSWYLDYQGEYKKILKVGPNGEDLTFFRPDGKAQSFTLGMEGVLTFAE</sequence>
<keyword evidence="3" id="KW-1185">Reference proteome</keyword>
<keyword evidence="1" id="KW-1133">Transmembrane helix</keyword>
<evidence type="ECO:0000313" key="3">
    <source>
        <dbReference type="Proteomes" id="UP001500298"/>
    </source>
</evidence>
<name>A0ABP9DC96_9BACT</name>
<dbReference type="InterPro" id="IPR021768">
    <property type="entry name" value="DUF3332"/>
</dbReference>
<dbReference type="EMBL" id="BAABJX010000036">
    <property type="protein sequence ID" value="GAA4839113.1"/>
    <property type="molecule type" value="Genomic_DNA"/>
</dbReference>
<dbReference type="Proteomes" id="UP001500298">
    <property type="component" value="Unassembled WGS sequence"/>
</dbReference>
<feature type="transmembrane region" description="Helical" evidence="1">
    <location>
        <begin position="48"/>
        <end position="68"/>
    </location>
</feature>
<keyword evidence="1" id="KW-0472">Membrane</keyword>
<comment type="caution">
    <text evidence="2">The sequence shown here is derived from an EMBL/GenBank/DDBJ whole genome shotgun (WGS) entry which is preliminary data.</text>
</comment>
<proteinExistence type="predicted"/>
<protein>
    <recommendedName>
        <fullName evidence="4">DUF3332 domain-containing protein</fullName>
    </recommendedName>
</protein>
<evidence type="ECO:0000313" key="2">
    <source>
        <dbReference type="EMBL" id="GAA4839113.1"/>
    </source>
</evidence>
<gene>
    <name evidence="2" type="ORF">GCM10023331_25450</name>
</gene>
<evidence type="ECO:0008006" key="4">
    <source>
        <dbReference type="Google" id="ProtNLM"/>
    </source>
</evidence>
<dbReference type="Pfam" id="PF11810">
    <property type="entry name" value="DUF3332"/>
    <property type="match status" value="1"/>
</dbReference>
<organism evidence="2 3">
    <name type="scientific">Algivirga pacifica</name>
    <dbReference type="NCBI Taxonomy" id="1162670"/>
    <lineage>
        <taxon>Bacteria</taxon>
        <taxon>Pseudomonadati</taxon>
        <taxon>Bacteroidota</taxon>
        <taxon>Cytophagia</taxon>
        <taxon>Cytophagales</taxon>
        <taxon>Flammeovirgaceae</taxon>
        <taxon>Algivirga</taxon>
    </lineage>
</organism>